<dbReference type="GO" id="GO:0010008">
    <property type="term" value="C:endosome membrane"/>
    <property type="evidence" value="ECO:0007669"/>
    <property type="project" value="UniProtKB-SubCell"/>
</dbReference>
<evidence type="ECO:0000256" key="11">
    <source>
        <dbReference type="SAM" id="Coils"/>
    </source>
</evidence>
<feature type="coiled-coil region" evidence="11">
    <location>
        <begin position="457"/>
        <end position="604"/>
    </location>
</feature>
<gene>
    <name evidence="15" type="ORF">F2Q69_00038221</name>
</gene>
<organism evidence="15 16">
    <name type="scientific">Brassica cretica</name>
    <name type="common">Mustard</name>
    <dbReference type="NCBI Taxonomy" id="69181"/>
    <lineage>
        <taxon>Eukaryota</taxon>
        <taxon>Viridiplantae</taxon>
        <taxon>Streptophyta</taxon>
        <taxon>Embryophyta</taxon>
        <taxon>Tracheophyta</taxon>
        <taxon>Spermatophyta</taxon>
        <taxon>Magnoliopsida</taxon>
        <taxon>eudicotyledons</taxon>
        <taxon>Gunneridae</taxon>
        <taxon>Pentapetalae</taxon>
        <taxon>rosids</taxon>
        <taxon>malvids</taxon>
        <taxon>Brassicales</taxon>
        <taxon>Brassicaceae</taxon>
        <taxon>Brassiceae</taxon>
        <taxon>Brassica</taxon>
    </lineage>
</organism>
<feature type="coiled-coil region" evidence="11">
    <location>
        <begin position="644"/>
        <end position="678"/>
    </location>
</feature>
<accession>A0A8S9STD5</accession>
<evidence type="ECO:0000256" key="7">
    <source>
        <dbReference type="ARBA" id="ARBA00023054"/>
    </source>
</evidence>
<evidence type="ECO:0000256" key="4">
    <source>
        <dbReference type="ARBA" id="ARBA00022490"/>
    </source>
</evidence>
<evidence type="ECO:0000256" key="2">
    <source>
        <dbReference type="ARBA" id="ARBA00004514"/>
    </source>
</evidence>
<reference evidence="15" key="1">
    <citation type="submission" date="2019-12" db="EMBL/GenBank/DDBJ databases">
        <title>Genome sequencing and annotation of Brassica cretica.</title>
        <authorList>
            <person name="Studholme D.J."/>
            <person name="Sarris P."/>
        </authorList>
    </citation>
    <scope>NUCLEOTIDE SEQUENCE</scope>
    <source>
        <strain evidence="15">PFS-109/04</strain>
        <tissue evidence="15">Leaf</tissue>
    </source>
</reference>
<dbReference type="Gene3D" id="3.30.1520.10">
    <property type="entry name" value="Phox-like domain"/>
    <property type="match status" value="2"/>
</dbReference>
<keyword evidence="9 13" id="KW-0472">Membrane</keyword>
<proteinExistence type="predicted"/>
<evidence type="ECO:0000256" key="12">
    <source>
        <dbReference type="SAM" id="MobiDB-lite"/>
    </source>
</evidence>
<evidence type="ECO:0000313" key="16">
    <source>
        <dbReference type="Proteomes" id="UP000712600"/>
    </source>
</evidence>
<evidence type="ECO:0000256" key="6">
    <source>
        <dbReference type="ARBA" id="ARBA00022927"/>
    </source>
</evidence>
<protein>
    <recommendedName>
        <fullName evidence="14">PX domain-containing protein</fullName>
    </recommendedName>
</protein>
<dbReference type="InterPro" id="IPR044588">
    <property type="entry name" value="EREX-like"/>
</dbReference>
<keyword evidence="3" id="KW-0813">Transport</keyword>
<dbReference type="InterPro" id="IPR001683">
    <property type="entry name" value="PX_dom"/>
</dbReference>
<keyword evidence="5" id="KW-0967">Endosome</keyword>
<keyword evidence="6" id="KW-0653">Protein transport</keyword>
<dbReference type="InterPro" id="IPR036871">
    <property type="entry name" value="PX_dom_sf"/>
</dbReference>
<comment type="function">
    <text evidence="10">Acts as an effector of RABF2A and RABF2B. Involved in vacuolar transport of storage proteins. Regulates membrane trafficking to protein storage vacuoles (PSVs). Binds specifically to phosphatidylinositol 3-monophosphate (PtdIns3P).</text>
</comment>
<evidence type="ECO:0000313" key="15">
    <source>
        <dbReference type="EMBL" id="KAF3603443.1"/>
    </source>
</evidence>
<dbReference type="CDD" id="cd06093">
    <property type="entry name" value="PX_domain"/>
    <property type="match status" value="1"/>
</dbReference>
<evidence type="ECO:0000256" key="13">
    <source>
        <dbReference type="SAM" id="Phobius"/>
    </source>
</evidence>
<evidence type="ECO:0000256" key="3">
    <source>
        <dbReference type="ARBA" id="ARBA00022448"/>
    </source>
</evidence>
<dbReference type="PANTHER" id="PTHR46856:SF3">
    <property type="entry name" value="PX DOMAIN-CONTAINING PROTEIN EREX"/>
    <property type="match status" value="1"/>
</dbReference>
<keyword evidence="13" id="KW-1133">Transmembrane helix</keyword>
<dbReference type="Proteomes" id="UP000712600">
    <property type="component" value="Unassembled WGS sequence"/>
</dbReference>
<dbReference type="AlphaFoldDB" id="A0A8S9STD5"/>
<feature type="compositionally biased region" description="Polar residues" evidence="12">
    <location>
        <begin position="417"/>
        <end position="429"/>
    </location>
</feature>
<comment type="caution">
    <text evidence="15">The sequence shown here is derived from an EMBL/GenBank/DDBJ whole genome shotgun (WGS) entry which is preliminary data.</text>
</comment>
<dbReference type="FunFam" id="3.30.1520.10:FF:000060">
    <property type="entry name" value="Phox (PX) domain-containing protein"/>
    <property type="match status" value="1"/>
</dbReference>
<dbReference type="EMBL" id="QGKX02000004">
    <property type="protein sequence ID" value="KAF3603443.1"/>
    <property type="molecule type" value="Genomic_DNA"/>
</dbReference>
<dbReference type="GO" id="GO:0005829">
    <property type="term" value="C:cytosol"/>
    <property type="evidence" value="ECO:0007669"/>
    <property type="project" value="UniProtKB-SubCell"/>
</dbReference>
<evidence type="ECO:0000259" key="14">
    <source>
        <dbReference type="PROSITE" id="PS50195"/>
    </source>
</evidence>
<keyword evidence="13" id="KW-0812">Transmembrane</keyword>
<dbReference type="GO" id="GO:0035091">
    <property type="term" value="F:phosphatidylinositol binding"/>
    <property type="evidence" value="ECO:0007669"/>
    <property type="project" value="InterPro"/>
</dbReference>
<dbReference type="Pfam" id="PF00787">
    <property type="entry name" value="PX"/>
    <property type="match status" value="2"/>
</dbReference>
<feature type="region of interest" description="Disordered" evidence="12">
    <location>
        <begin position="416"/>
        <end position="435"/>
    </location>
</feature>
<keyword evidence="7 11" id="KW-0175">Coiled coil</keyword>
<evidence type="ECO:0000256" key="10">
    <source>
        <dbReference type="ARBA" id="ARBA00055681"/>
    </source>
</evidence>
<feature type="transmembrane region" description="Helical" evidence="13">
    <location>
        <begin position="886"/>
        <end position="905"/>
    </location>
</feature>
<dbReference type="SUPFAM" id="SSF64268">
    <property type="entry name" value="PX domain"/>
    <property type="match status" value="2"/>
</dbReference>
<feature type="compositionally biased region" description="Polar residues" evidence="12">
    <location>
        <begin position="344"/>
        <end position="356"/>
    </location>
</feature>
<dbReference type="GO" id="GO:0015031">
    <property type="term" value="P:protein transport"/>
    <property type="evidence" value="ECO:0007669"/>
    <property type="project" value="UniProtKB-KW"/>
</dbReference>
<keyword evidence="4" id="KW-0963">Cytoplasm</keyword>
<evidence type="ECO:0000256" key="1">
    <source>
        <dbReference type="ARBA" id="ARBA00004481"/>
    </source>
</evidence>
<sequence>MNLYADDLSLLDYNYNVSGPFGEPFSHRFLSPGPYFRGEDDDYRRNISYSLGGGEADKDSRVLSAEHRHDGKSPLPLGMDWGAPPRQWEGRNTVWPHDPRTGWSYCVTVPSWVDLPKSTVSDPAVFYRVQVAIQSPEGITSTRLILRRFNDFLDLYSSIKKEFVKKRLPQAPPKKRLRMKNQTLLEEEGRNTVWPHDPRTGWSYCVTVPSWVDLPKSTVSDPAVFYRVQVAIQSPEGITSTRLILRRFNDFLDLYSSIKKEFVKKRLPQAPPKKRLRMKNQTLLEERRCSLEDWMNRLLTDIDISRNALIATFLELEAAVRSYFNDEYQENEDSSVDSRLLLPDTSSDVPGSSSVTADHVNDSSDETSDTSTMKHDEASLKNIVSRNSTSEDNVTDWHELITESGLLSRTDRAAETGTITGEASKSGEPNQDYMESHDDVHGNSYGADTETGKDVAIVFQSEERSKLKRVVDTLEQRLETAKADTEDLISRLNQELAVRQFLSTKVKDLEVELETTRESCKQGMEQTVLKEKERFTQIQWDMEELRKQCMEMESLLNSVKDEKEHIETTSESLVQENEMLLQQMDELRDKFENLRKEHEEVEVKSKAELKVLVKEVKTLRTTQSELRLELSRTMKEKLEMERVVQREKDREETAKAANEKLMHECDVLQNRLQECNVKFQIEDESKLIMESSSPSEAIDLLATSDNRIGLLIAETQLLSEEHGGPDDVVRKMLTEVLIDNARLRKQVNSVLRCSLSGHGVSVREARSEQEEEEDQEGSVDLASMAVGVPRLSSSSSVHRRLEPMKKKTMSSVKFVTSFRAPSPNSGTKRSFRVMVSGNRSEQQADNGQGTQEDLSYLLKLGAGSVAGAAIIKYGSVLLPEITTPNLTQALFIIFAPVVISVILLFRSSSSKNQN</sequence>
<dbReference type="PROSITE" id="PS50195">
    <property type="entry name" value="PX"/>
    <property type="match status" value="1"/>
</dbReference>
<evidence type="ECO:0000256" key="8">
    <source>
        <dbReference type="ARBA" id="ARBA00023121"/>
    </source>
</evidence>
<feature type="domain" description="PX" evidence="14">
    <location>
        <begin position="204"/>
        <end position="321"/>
    </location>
</feature>
<evidence type="ECO:0000256" key="5">
    <source>
        <dbReference type="ARBA" id="ARBA00022753"/>
    </source>
</evidence>
<comment type="subcellular location">
    <subcellularLocation>
        <location evidence="2">Cytoplasm</location>
        <location evidence="2">Cytosol</location>
    </subcellularLocation>
    <subcellularLocation>
        <location evidence="1">Endosome membrane</location>
        <topology evidence="1">Peripheral membrane protein</topology>
    </subcellularLocation>
</comment>
<feature type="region of interest" description="Disordered" evidence="12">
    <location>
        <begin position="334"/>
        <end position="381"/>
    </location>
</feature>
<dbReference type="SMART" id="SM00312">
    <property type="entry name" value="PX"/>
    <property type="match status" value="1"/>
</dbReference>
<evidence type="ECO:0000256" key="9">
    <source>
        <dbReference type="ARBA" id="ARBA00023136"/>
    </source>
</evidence>
<keyword evidence="8" id="KW-0446">Lipid-binding</keyword>
<dbReference type="PANTHER" id="PTHR46856">
    <property type="entry name" value="PX DOMAIN-CONTAINING PROTEIN EREL1-RELATED"/>
    <property type="match status" value="1"/>
</dbReference>
<name>A0A8S9STD5_BRACR</name>